<comment type="caution">
    <text evidence="3">The sequence shown here is derived from an EMBL/GenBank/DDBJ whole genome shotgun (WGS) entry which is preliminary data.</text>
</comment>
<evidence type="ECO:0008006" key="5">
    <source>
        <dbReference type="Google" id="ProtNLM"/>
    </source>
</evidence>
<organism evidence="3 4">
    <name type="scientific">Toxoplasma gondii GAB2-2007-GAL-DOM2</name>
    <dbReference type="NCBI Taxonomy" id="1130820"/>
    <lineage>
        <taxon>Eukaryota</taxon>
        <taxon>Sar</taxon>
        <taxon>Alveolata</taxon>
        <taxon>Apicomplexa</taxon>
        <taxon>Conoidasida</taxon>
        <taxon>Coccidia</taxon>
        <taxon>Eucoccidiorida</taxon>
        <taxon>Eimeriorina</taxon>
        <taxon>Sarcocystidae</taxon>
        <taxon>Toxoplasma</taxon>
    </lineage>
</organism>
<dbReference type="Proteomes" id="UP000028837">
    <property type="component" value="Unassembled WGS sequence"/>
</dbReference>
<evidence type="ECO:0000313" key="3">
    <source>
        <dbReference type="EMBL" id="KFG40486.1"/>
    </source>
</evidence>
<sequence length="315" mass="35000">MAFLCPLKFRLARLALWVLCALLVAVDGLVQGSDTVSAAVTVVLNSRQETRSFREDVWLHSGDAFDLIDKTGGAMIYPTTYSSQAFRFINGKCDVSQPVNYVEIYLDIDKNHVFWNKKSAASHPNVDNGNPSKGNHTPVPTRYRFTSPSSDETVPDFCFIFVIPPSSSEVGEVSSELPQSDVHGPGGTVVEHSYGSADISKISLQGKSSLSRKGTTEEQKSPHTVAKHTIEKTEEAPQRRLHPDFAFDEDPDENESEDTVFAIINDEERAYMFRRLRAVEADELDSELHGHMTTLVVHSIRGKRKDHKLRGAHSA</sequence>
<protein>
    <recommendedName>
        <fullName evidence="5">Toxoplasma gondii family A protein</fullName>
    </recommendedName>
</protein>
<accession>A0A086K7W8</accession>
<dbReference type="OrthoDB" id="330355at2759"/>
<dbReference type="AlphaFoldDB" id="A0A086K7W8"/>
<feature type="signal peptide" evidence="2">
    <location>
        <begin position="1"/>
        <end position="32"/>
    </location>
</feature>
<feature type="compositionally biased region" description="Acidic residues" evidence="1">
    <location>
        <begin position="246"/>
        <end position="256"/>
    </location>
</feature>
<feature type="compositionally biased region" description="Basic and acidic residues" evidence="1">
    <location>
        <begin position="228"/>
        <end position="245"/>
    </location>
</feature>
<evidence type="ECO:0000256" key="2">
    <source>
        <dbReference type="SAM" id="SignalP"/>
    </source>
</evidence>
<dbReference type="EMBL" id="AHZU02000765">
    <property type="protein sequence ID" value="KFG40486.1"/>
    <property type="molecule type" value="Genomic_DNA"/>
</dbReference>
<evidence type="ECO:0000313" key="4">
    <source>
        <dbReference type="Proteomes" id="UP000028837"/>
    </source>
</evidence>
<reference evidence="3 4" key="1">
    <citation type="submission" date="2014-02" db="EMBL/GenBank/DDBJ databases">
        <authorList>
            <person name="Sibley D."/>
            <person name="Venepally P."/>
            <person name="Karamycheva S."/>
            <person name="Hadjithomas M."/>
            <person name="Khan A."/>
            <person name="Brunk B."/>
            <person name="Roos D."/>
            <person name="Caler E."/>
            <person name="Lorenzi H."/>
        </authorList>
    </citation>
    <scope>NUCLEOTIDE SEQUENCE [LARGE SCALE GENOMIC DNA]</scope>
    <source>
        <strain evidence="3 4">GAB2-2007-GAL-DOM2</strain>
    </source>
</reference>
<gene>
    <name evidence="3" type="ORF">TGDOM2_229230</name>
</gene>
<feature type="region of interest" description="Disordered" evidence="1">
    <location>
        <begin position="205"/>
        <end position="256"/>
    </location>
</feature>
<evidence type="ECO:0000256" key="1">
    <source>
        <dbReference type="SAM" id="MobiDB-lite"/>
    </source>
</evidence>
<dbReference type="VEuPathDB" id="ToxoDB:TGDOM2_229230"/>
<feature type="chain" id="PRO_5001808954" description="Toxoplasma gondii family A protein" evidence="2">
    <location>
        <begin position="33"/>
        <end position="315"/>
    </location>
</feature>
<feature type="region of interest" description="Disordered" evidence="1">
    <location>
        <begin position="170"/>
        <end position="190"/>
    </location>
</feature>
<name>A0A086K7W8_TOXGO</name>
<proteinExistence type="predicted"/>
<keyword evidence="2" id="KW-0732">Signal</keyword>